<evidence type="ECO:0000313" key="1">
    <source>
        <dbReference type="EMBL" id="MBC3542318.1"/>
    </source>
</evidence>
<dbReference type="Proteomes" id="UP000659698">
    <property type="component" value="Unassembled WGS sequence"/>
</dbReference>
<evidence type="ECO:0000313" key="2">
    <source>
        <dbReference type="Proteomes" id="UP000659698"/>
    </source>
</evidence>
<protein>
    <submittedName>
        <fullName evidence="1">Uncharacterized protein</fullName>
    </submittedName>
</protein>
<accession>A0ABR6W099</accession>
<gene>
    <name evidence="1" type="ORF">H7U12_21730</name>
</gene>
<comment type="caution">
    <text evidence="1">The sequence shown here is derived from an EMBL/GenBank/DDBJ whole genome shotgun (WGS) entry which is preliminary data.</text>
</comment>
<organism evidence="1 2">
    <name type="scientific">Rufibacter sediminis</name>
    <dbReference type="NCBI Taxonomy" id="2762756"/>
    <lineage>
        <taxon>Bacteria</taxon>
        <taxon>Pseudomonadati</taxon>
        <taxon>Bacteroidota</taxon>
        <taxon>Cytophagia</taxon>
        <taxon>Cytophagales</taxon>
        <taxon>Hymenobacteraceae</taxon>
        <taxon>Rufibacter</taxon>
    </lineage>
</organism>
<reference evidence="1 2" key="1">
    <citation type="journal article" date="2019" name="Int. J. Syst. Evol. Microbiol.">
        <title>Rufibacter sediminis sp. nov., isolated from freshwater lake sediment.</title>
        <authorList>
            <person name="Qu J.H."/>
            <person name="Zhang L.J."/>
            <person name="Fu Y.H."/>
            <person name="Li H.F."/>
        </authorList>
    </citation>
    <scope>NUCLEOTIDE SEQUENCE [LARGE SCALE GENOMIC DNA]</scope>
    <source>
        <strain evidence="1 2">H-1</strain>
    </source>
</reference>
<proteinExistence type="predicted"/>
<dbReference type="EMBL" id="JACOAF010000058">
    <property type="protein sequence ID" value="MBC3542318.1"/>
    <property type="molecule type" value="Genomic_DNA"/>
</dbReference>
<keyword evidence="2" id="KW-1185">Reference proteome</keyword>
<name>A0ABR6W099_9BACT</name>
<sequence length="88" mass="9518">MEMNVSGLSFIGASQTQFRLVVNQQASKRPGGQTVKTSVSKIGIKSFSTMNSLMEFSSATLSEGIVLDGYFLGTFEFDSLTGHPGIRY</sequence>
<dbReference type="RefSeq" id="WP_186642023.1">
    <property type="nucleotide sequence ID" value="NZ_JACOAF010000058.1"/>
</dbReference>